<reference evidence="2" key="2">
    <citation type="submission" date="2020-05" db="UniProtKB">
        <authorList>
            <consortium name="EnsemblMetazoa"/>
        </authorList>
    </citation>
    <scope>IDENTIFICATION</scope>
    <source>
        <strain evidence="2">IAEA</strain>
    </source>
</reference>
<dbReference type="Gene3D" id="1.20.5.1200">
    <property type="entry name" value="Alpha-tocopherol transfer"/>
    <property type="match status" value="1"/>
</dbReference>
<dbReference type="SUPFAM" id="SSF52087">
    <property type="entry name" value="CRAL/TRIO domain"/>
    <property type="match status" value="1"/>
</dbReference>
<dbReference type="Pfam" id="PF00650">
    <property type="entry name" value="CRAL_TRIO"/>
    <property type="match status" value="1"/>
</dbReference>
<dbReference type="EnsemblMetazoa" id="GPAI027249-RA">
    <property type="protein sequence ID" value="GPAI027249-PA"/>
    <property type="gene ID" value="GPAI027249"/>
</dbReference>
<reference evidence="3" key="1">
    <citation type="submission" date="2014-03" db="EMBL/GenBank/DDBJ databases">
        <authorList>
            <person name="Aksoy S."/>
            <person name="Warren W."/>
            <person name="Wilson R.K."/>
        </authorList>
    </citation>
    <scope>NUCLEOTIDE SEQUENCE [LARGE SCALE GENOMIC DNA]</scope>
    <source>
        <strain evidence="3">IAEA</strain>
    </source>
</reference>
<dbReference type="InterPro" id="IPR001251">
    <property type="entry name" value="CRAL-TRIO_dom"/>
</dbReference>
<dbReference type="SMART" id="SM00516">
    <property type="entry name" value="SEC14"/>
    <property type="match status" value="1"/>
</dbReference>
<dbReference type="InterPro" id="IPR011074">
    <property type="entry name" value="CRAL/TRIO_N_dom"/>
</dbReference>
<dbReference type="InterPro" id="IPR036273">
    <property type="entry name" value="CRAL/TRIO_N_dom_sf"/>
</dbReference>
<sequence length="321" mass="37184">MNGVTDHNAHEFSKQLLKVAENELHENQCTREQSLQQLRNWLAKNMDILNMRCDDGFLLRFLRAKKFNVPLAQQSILKYLNIKRTFPHLSTQLDLLDAKLNDIISSGYIFATPKRDKNGRRVVIVNAKGFNAKLYGSSEQAKVHFLTYEFLMEDPLTQMVGVTHIGNFSGVTTHHITNWKPVEFARVFKWGEQSLPMRHKEIHLINLPSGLRWLVEFAKTRVSLKIRKRLTVHSNAEELCKAIDPECLPQELGGRMSTEEMLNLWKCELLEKRETILKLDEITLLTDCGIQCKKTGKLKNVAHFLKHYECLEGSFRKLEID</sequence>
<dbReference type="VEuPathDB" id="VectorBase:GPAI027249"/>
<keyword evidence="3" id="KW-1185">Reference proteome</keyword>
<dbReference type="Gene3D" id="3.40.525.10">
    <property type="entry name" value="CRAL-TRIO lipid binding domain"/>
    <property type="match status" value="1"/>
</dbReference>
<evidence type="ECO:0000259" key="1">
    <source>
        <dbReference type="PROSITE" id="PS50191"/>
    </source>
</evidence>
<dbReference type="AlphaFoldDB" id="A0A1A9ZWI2"/>
<dbReference type="PANTHER" id="PTHR10174:SF120">
    <property type="entry name" value="CELLULAR RETINALDEHYDE BINDING PROTEIN"/>
    <property type="match status" value="1"/>
</dbReference>
<dbReference type="InterPro" id="IPR036865">
    <property type="entry name" value="CRAL-TRIO_dom_sf"/>
</dbReference>
<dbReference type="Proteomes" id="UP000092445">
    <property type="component" value="Unassembled WGS sequence"/>
</dbReference>
<evidence type="ECO:0000313" key="2">
    <source>
        <dbReference type="EnsemblMetazoa" id="GPAI027249-PA"/>
    </source>
</evidence>
<dbReference type="PROSITE" id="PS50191">
    <property type="entry name" value="CRAL_TRIO"/>
    <property type="match status" value="1"/>
</dbReference>
<dbReference type="Pfam" id="PF03765">
    <property type="entry name" value="CRAL_TRIO_N"/>
    <property type="match status" value="1"/>
</dbReference>
<dbReference type="STRING" id="7398.A0A1A9ZWI2"/>
<accession>A0A1A9ZWI2</accession>
<dbReference type="Gene3D" id="1.10.8.20">
    <property type="entry name" value="N-terminal domain of phosphatidylinositol transfer protein sec14p"/>
    <property type="match status" value="1"/>
</dbReference>
<organism evidence="2 3">
    <name type="scientific">Glossina pallidipes</name>
    <name type="common">Tsetse fly</name>
    <dbReference type="NCBI Taxonomy" id="7398"/>
    <lineage>
        <taxon>Eukaryota</taxon>
        <taxon>Metazoa</taxon>
        <taxon>Ecdysozoa</taxon>
        <taxon>Arthropoda</taxon>
        <taxon>Hexapoda</taxon>
        <taxon>Insecta</taxon>
        <taxon>Pterygota</taxon>
        <taxon>Neoptera</taxon>
        <taxon>Endopterygota</taxon>
        <taxon>Diptera</taxon>
        <taxon>Brachycera</taxon>
        <taxon>Muscomorpha</taxon>
        <taxon>Hippoboscoidea</taxon>
        <taxon>Glossinidae</taxon>
        <taxon>Glossina</taxon>
    </lineage>
</organism>
<feature type="domain" description="CRAL-TRIO" evidence="1">
    <location>
        <begin position="96"/>
        <end position="260"/>
    </location>
</feature>
<proteinExistence type="predicted"/>
<evidence type="ECO:0000313" key="3">
    <source>
        <dbReference type="Proteomes" id="UP000092445"/>
    </source>
</evidence>
<dbReference type="PANTHER" id="PTHR10174">
    <property type="entry name" value="ALPHA-TOCOPHEROL TRANSFER PROTEIN-RELATED"/>
    <property type="match status" value="1"/>
</dbReference>
<dbReference type="SMART" id="SM01100">
    <property type="entry name" value="CRAL_TRIO_N"/>
    <property type="match status" value="1"/>
</dbReference>
<name>A0A1A9ZWI2_GLOPL</name>
<dbReference type="GO" id="GO:1902936">
    <property type="term" value="F:phosphatidylinositol bisphosphate binding"/>
    <property type="evidence" value="ECO:0007669"/>
    <property type="project" value="TreeGrafter"/>
</dbReference>
<dbReference type="GO" id="GO:0016020">
    <property type="term" value="C:membrane"/>
    <property type="evidence" value="ECO:0007669"/>
    <property type="project" value="TreeGrafter"/>
</dbReference>
<protein>
    <recommendedName>
        <fullName evidence="1">CRAL-TRIO domain-containing protein</fullName>
    </recommendedName>
</protein>
<dbReference type="PRINTS" id="PR00180">
    <property type="entry name" value="CRETINALDHBP"/>
</dbReference>
<dbReference type="SUPFAM" id="SSF46938">
    <property type="entry name" value="CRAL/TRIO N-terminal domain"/>
    <property type="match status" value="1"/>
</dbReference>
<dbReference type="CDD" id="cd00170">
    <property type="entry name" value="SEC14"/>
    <property type="match status" value="1"/>
</dbReference>